<evidence type="ECO:0000256" key="2">
    <source>
        <dbReference type="SAM" id="Phobius"/>
    </source>
</evidence>
<feature type="transmembrane region" description="Helical" evidence="2">
    <location>
        <begin position="20"/>
        <end position="40"/>
    </location>
</feature>
<evidence type="ECO:0000313" key="3">
    <source>
        <dbReference type="EMBL" id="ORY03154.1"/>
    </source>
</evidence>
<dbReference type="OrthoDB" id="3685345at2759"/>
<protein>
    <submittedName>
        <fullName evidence="3">Uncharacterized protein</fullName>
    </submittedName>
</protein>
<name>A0A1Y1YZ57_9PLEO</name>
<reference evidence="3 4" key="1">
    <citation type="submission" date="2016-07" db="EMBL/GenBank/DDBJ databases">
        <title>Pervasive Adenine N6-methylation of Active Genes in Fungi.</title>
        <authorList>
            <consortium name="DOE Joint Genome Institute"/>
            <person name="Mondo S.J."/>
            <person name="Dannebaum R.O."/>
            <person name="Kuo R.C."/>
            <person name="Labutti K."/>
            <person name="Haridas S."/>
            <person name="Kuo A."/>
            <person name="Salamov A."/>
            <person name="Ahrendt S.R."/>
            <person name="Lipzen A."/>
            <person name="Sullivan W."/>
            <person name="Andreopoulos W.B."/>
            <person name="Clum A."/>
            <person name="Lindquist E."/>
            <person name="Daum C."/>
            <person name="Ramamoorthy G.K."/>
            <person name="Gryganskyi A."/>
            <person name="Culley D."/>
            <person name="Magnuson J.K."/>
            <person name="James T.Y."/>
            <person name="O'Malley M.A."/>
            <person name="Stajich J.E."/>
            <person name="Spatafora J.W."/>
            <person name="Visel A."/>
            <person name="Grigoriev I.V."/>
        </authorList>
    </citation>
    <scope>NUCLEOTIDE SEQUENCE [LARGE SCALE GENOMIC DNA]</scope>
    <source>
        <strain evidence="3 4">CBS 115471</strain>
    </source>
</reference>
<keyword evidence="2" id="KW-1133">Transmembrane helix</keyword>
<dbReference type="AlphaFoldDB" id="A0A1Y1YZ57"/>
<feature type="transmembrane region" description="Helical" evidence="2">
    <location>
        <begin position="231"/>
        <end position="248"/>
    </location>
</feature>
<keyword evidence="2" id="KW-0472">Membrane</keyword>
<accession>A0A1Y1YZ57</accession>
<feature type="transmembrane region" description="Helical" evidence="2">
    <location>
        <begin position="197"/>
        <end position="219"/>
    </location>
</feature>
<organism evidence="3 4">
    <name type="scientific">Clohesyomyces aquaticus</name>
    <dbReference type="NCBI Taxonomy" id="1231657"/>
    <lineage>
        <taxon>Eukaryota</taxon>
        <taxon>Fungi</taxon>
        <taxon>Dikarya</taxon>
        <taxon>Ascomycota</taxon>
        <taxon>Pezizomycotina</taxon>
        <taxon>Dothideomycetes</taxon>
        <taxon>Pleosporomycetidae</taxon>
        <taxon>Pleosporales</taxon>
        <taxon>Lindgomycetaceae</taxon>
        <taxon>Clohesyomyces</taxon>
    </lineage>
</organism>
<evidence type="ECO:0000256" key="1">
    <source>
        <dbReference type="SAM" id="MobiDB-lite"/>
    </source>
</evidence>
<feature type="transmembrane region" description="Helical" evidence="2">
    <location>
        <begin position="84"/>
        <end position="101"/>
    </location>
</feature>
<proteinExistence type="predicted"/>
<comment type="caution">
    <text evidence="3">The sequence shown here is derived from an EMBL/GenBank/DDBJ whole genome shotgun (WGS) entry which is preliminary data.</text>
</comment>
<keyword evidence="4" id="KW-1185">Reference proteome</keyword>
<keyword evidence="2" id="KW-0812">Transmembrane</keyword>
<feature type="compositionally biased region" description="Acidic residues" evidence="1">
    <location>
        <begin position="156"/>
        <end position="181"/>
    </location>
</feature>
<feature type="region of interest" description="Disordered" evidence="1">
    <location>
        <begin position="391"/>
        <end position="412"/>
    </location>
</feature>
<dbReference type="Proteomes" id="UP000193144">
    <property type="component" value="Unassembled WGS sequence"/>
</dbReference>
<sequence length="427" mass="48852">MSAQRPSEEREEVEDVNPHVINQLLLWLPPVVFYLLLMYIETKDWFTGDNNPSFNENYISQQYFTSDPSACTLTRFLETPYLSYLWYIVALLAIVSTPILFRRSPEKLRRLNFFLQFLITLAIRCLSTWSGQTTDLDVELNATGQIVHEYGGDLIDIDDSETEDDKSRDEESEDNESENGDASESYRLRYAPWKDTVVRLSYIHLIDNIIHVLWLRFYYANTPYTTHLNNYEILTAFLFVTLIVFTYSRMHRRHQNLSVSIVNVLQLGINFLHAPHGPNIDGPSSKMISRLQHGRPNMFVRVLNSIIRLLDLLLQLFDMRSVVLALQDIALGRDNGAHGMSSNCIEDLSRDVRSSFPISALQVLEIGEKPDLEQSRGEERASDAYLVFGTPRSSNASASLTSKNGRSVSSKSLPPWLPMVAHHLTKS</sequence>
<dbReference type="EMBL" id="MCFA01000150">
    <property type="protein sequence ID" value="ORY03154.1"/>
    <property type="molecule type" value="Genomic_DNA"/>
</dbReference>
<feature type="region of interest" description="Disordered" evidence="1">
    <location>
        <begin position="156"/>
        <end position="182"/>
    </location>
</feature>
<gene>
    <name evidence="3" type="ORF">BCR34DRAFT_605347</name>
</gene>
<evidence type="ECO:0000313" key="4">
    <source>
        <dbReference type="Proteomes" id="UP000193144"/>
    </source>
</evidence>